<dbReference type="GO" id="GO:0003700">
    <property type="term" value="F:DNA-binding transcription factor activity"/>
    <property type="evidence" value="ECO:0007669"/>
    <property type="project" value="InterPro"/>
</dbReference>
<dbReference type="PROSITE" id="PS50995">
    <property type="entry name" value="HTH_MARR_2"/>
    <property type="match status" value="1"/>
</dbReference>
<dbReference type="PATRIC" id="fig|74704.6.peg.1237"/>
<evidence type="ECO:0000256" key="3">
    <source>
        <dbReference type="ARBA" id="ARBA00023163"/>
    </source>
</evidence>
<protein>
    <recommendedName>
        <fullName evidence="4">HTH marR-type domain-containing protein</fullName>
    </recommendedName>
</protein>
<comment type="caution">
    <text evidence="5">The sequence shown here is derived from an EMBL/GenBank/DDBJ whole genome shotgun (WGS) entry which is preliminary data.</text>
</comment>
<accession>A0A0M2NZV0</accession>
<dbReference type="InterPro" id="IPR036390">
    <property type="entry name" value="WH_DNA-bd_sf"/>
</dbReference>
<evidence type="ECO:0000259" key="4">
    <source>
        <dbReference type="PROSITE" id="PS50995"/>
    </source>
</evidence>
<dbReference type="Pfam" id="PF13463">
    <property type="entry name" value="HTH_27"/>
    <property type="match status" value="1"/>
</dbReference>
<keyword evidence="1" id="KW-0805">Transcription regulation</keyword>
<name>A0A0M2NZV0_STACC</name>
<dbReference type="Gene3D" id="1.10.10.10">
    <property type="entry name" value="Winged helix-like DNA-binding domain superfamily/Winged helix DNA-binding domain"/>
    <property type="match status" value="1"/>
</dbReference>
<reference evidence="5 6" key="1">
    <citation type="submission" date="2015-03" db="EMBL/GenBank/DDBJ databases">
        <title>Genome Assembly of Staphylococcus cohnii subsp. cohnii strain G22B2.</title>
        <authorList>
            <person name="Nair G."/>
            <person name="Kaur G."/>
            <person name="Khatri I."/>
            <person name="Singh N.K."/>
            <person name="Sathyabama S."/>
            <person name="Maurya S.K."/>
            <person name="Subramanian S."/>
            <person name="Agrewala J.N."/>
            <person name="Mayilraj S."/>
        </authorList>
    </citation>
    <scope>NUCLEOTIDE SEQUENCE [LARGE SCALE GENOMIC DNA]</scope>
    <source>
        <strain evidence="5 6">G22B2</strain>
    </source>
</reference>
<dbReference type="EMBL" id="LAKJ01000002">
    <property type="protein sequence ID" value="KKI65246.1"/>
    <property type="molecule type" value="Genomic_DNA"/>
</dbReference>
<dbReference type="GeneID" id="58096388"/>
<evidence type="ECO:0000313" key="5">
    <source>
        <dbReference type="EMBL" id="KKI65246.1"/>
    </source>
</evidence>
<evidence type="ECO:0000256" key="1">
    <source>
        <dbReference type="ARBA" id="ARBA00023015"/>
    </source>
</evidence>
<dbReference type="AlphaFoldDB" id="A0A0M2NZV0"/>
<dbReference type="PANTHER" id="PTHR42756:SF1">
    <property type="entry name" value="TRANSCRIPTIONAL REPRESSOR OF EMRAB OPERON"/>
    <property type="match status" value="1"/>
</dbReference>
<organism evidence="5 6">
    <name type="scientific">Staphylococcus cohnii subsp. cohnii</name>
    <dbReference type="NCBI Taxonomy" id="74704"/>
    <lineage>
        <taxon>Bacteria</taxon>
        <taxon>Bacillati</taxon>
        <taxon>Bacillota</taxon>
        <taxon>Bacilli</taxon>
        <taxon>Bacillales</taxon>
        <taxon>Staphylococcaceae</taxon>
        <taxon>Staphylococcus</taxon>
        <taxon>Staphylococcus cohnii species complex</taxon>
    </lineage>
</organism>
<dbReference type="SMART" id="SM00347">
    <property type="entry name" value="HTH_MARR"/>
    <property type="match status" value="1"/>
</dbReference>
<dbReference type="InterPro" id="IPR000835">
    <property type="entry name" value="HTH_MarR-typ"/>
</dbReference>
<evidence type="ECO:0000256" key="2">
    <source>
        <dbReference type="ARBA" id="ARBA00023125"/>
    </source>
</evidence>
<keyword evidence="2" id="KW-0238">DNA-binding</keyword>
<dbReference type="InterPro" id="IPR036388">
    <property type="entry name" value="WH-like_DNA-bd_sf"/>
</dbReference>
<feature type="domain" description="HTH marR-type" evidence="4">
    <location>
        <begin position="1"/>
        <end position="144"/>
    </location>
</feature>
<evidence type="ECO:0000313" key="6">
    <source>
        <dbReference type="Proteomes" id="UP000034455"/>
    </source>
</evidence>
<dbReference type="SUPFAM" id="SSF46785">
    <property type="entry name" value="Winged helix' DNA-binding domain"/>
    <property type="match status" value="1"/>
</dbReference>
<keyword evidence="3" id="KW-0804">Transcription</keyword>
<dbReference type="Proteomes" id="UP000034455">
    <property type="component" value="Unassembled WGS sequence"/>
</dbReference>
<dbReference type="PANTHER" id="PTHR42756">
    <property type="entry name" value="TRANSCRIPTIONAL REGULATOR, MARR"/>
    <property type="match status" value="1"/>
</dbReference>
<dbReference type="GO" id="GO:0003677">
    <property type="term" value="F:DNA binding"/>
    <property type="evidence" value="ECO:0007669"/>
    <property type="project" value="UniProtKB-KW"/>
</dbReference>
<proteinExistence type="predicted"/>
<dbReference type="RefSeq" id="WP_019469168.1">
    <property type="nucleotide sequence ID" value="NZ_BKAS01000001.1"/>
</dbReference>
<gene>
    <name evidence="5" type="ORF">UF66_1203</name>
</gene>
<sequence length="150" mass="17195">MNDVDASIEKAITKFQIVMLYLNKEIIEMVNESSLTNLLSREQIEAMRIIQTKGQVTINELAGLQNIFKTAASKRIGKLEEMGYVQRAYSNNKRIKLVQLSLEGETFLKQATATMTESVKNRLGDQFSLEEIEDFVNQLERIDEAFRKSK</sequence>